<dbReference type="Proteomes" id="UP000054047">
    <property type="component" value="Unassembled WGS sequence"/>
</dbReference>
<dbReference type="InterPro" id="IPR036397">
    <property type="entry name" value="RNaseH_sf"/>
</dbReference>
<keyword evidence="2" id="KW-1185">Reference proteome</keyword>
<reference evidence="1 2" key="1">
    <citation type="submission" date="2013-12" db="EMBL/GenBank/DDBJ databases">
        <title>Draft genome of the parsitic nematode Ancylostoma duodenale.</title>
        <authorList>
            <person name="Mitreva M."/>
        </authorList>
    </citation>
    <scope>NUCLEOTIDE SEQUENCE [LARGE SCALE GENOMIC DNA]</scope>
    <source>
        <strain evidence="1 2">Zhejiang</strain>
    </source>
</reference>
<evidence type="ECO:0008006" key="3">
    <source>
        <dbReference type="Google" id="ProtNLM"/>
    </source>
</evidence>
<gene>
    <name evidence="1" type="ORF">ANCDUO_13265</name>
</gene>
<dbReference type="PANTHER" id="PTHR33939:SF1">
    <property type="entry name" value="DUF4371 DOMAIN-CONTAINING PROTEIN"/>
    <property type="match status" value="1"/>
</dbReference>
<evidence type="ECO:0000313" key="1">
    <source>
        <dbReference type="EMBL" id="KIH56554.1"/>
    </source>
</evidence>
<dbReference type="PANTHER" id="PTHR33939">
    <property type="entry name" value="PROTEIN CBG22215"/>
    <property type="match status" value="1"/>
</dbReference>
<proteinExistence type="predicted"/>
<dbReference type="EMBL" id="KN735567">
    <property type="protein sequence ID" value="KIH56554.1"/>
    <property type="molecule type" value="Genomic_DNA"/>
</dbReference>
<evidence type="ECO:0000313" key="2">
    <source>
        <dbReference type="Proteomes" id="UP000054047"/>
    </source>
</evidence>
<name>A0A0C2GCF7_9BILA</name>
<sequence>MSGKSRGKRGIVIGAMMEEGVILHCSRALVSGYRDALDDYHRDMDSVVFEEWLQTSITLMQSFANGRHVIIVMDKAPYHSRRVIEKISTASSRKQGFVAYLRSNGVEVAEDRIKAELLEEAYFLLQFLVAILLRKLIEFLA</sequence>
<dbReference type="GO" id="GO:0003676">
    <property type="term" value="F:nucleic acid binding"/>
    <property type="evidence" value="ECO:0007669"/>
    <property type="project" value="InterPro"/>
</dbReference>
<dbReference type="AlphaFoldDB" id="A0A0C2GCF7"/>
<accession>A0A0C2GCF7</accession>
<organism evidence="1 2">
    <name type="scientific">Ancylostoma duodenale</name>
    <dbReference type="NCBI Taxonomy" id="51022"/>
    <lineage>
        <taxon>Eukaryota</taxon>
        <taxon>Metazoa</taxon>
        <taxon>Ecdysozoa</taxon>
        <taxon>Nematoda</taxon>
        <taxon>Chromadorea</taxon>
        <taxon>Rhabditida</taxon>
        <taxon>Rhabditina</taxon>
        <taxon>Rhabditomorpha</taxon>
        <taxon>Strongyloidea</taxon>
        <taxon>Ancylostomatidae</taxon>
        <taxon>Ancylostomatinae</taxon>
        <taxon>Ancylostoma</taxon>
    </lineage>
</organism>
<protein>
    <recommendedName>
        <fullName evidence="3">Tc1-like transposase DDE domain-containing protein</fullName>
    </recommendedName>
</protein>
<dbReference type="Gene3D" id="3.30.420.10">
    <property type="entry name" value="Ribonuclease H-like superfamily/Ribonuclease H"/>
    <property type="match status" value="1"/>
</dbReference>
<dbReference type="OrthoDB" id="5874348at2759"/>